<proteinExistence type="predicted"/>
<accession>A0A2K4WK87</accession>
<protein>
    <submittedName>
        <fullName evidence="1">Uncharacterized protein</fullName>
    </submittedName>
</protein>
<dbReference type="RefSeq" id="WP_099160214.1">
    <property type="nucleotide sequence ID" value="NZ_LT963408.1"/>
</dbReference>
<organism evidence="1 2">
    <name type="scientific">Pseudomonas syringae group genomosp. 3</name>
    <dbReference type="NCBI Taxonomy" id="251701"/>
    <lineage>
        <taxon>Bacteria</taxon>
        <taxon>Pseudomonadati</taxon>
        <taxon>Pseudomonadota</taxon>
        <taxon>Gammaproteobacteria</taxon>
        <taxon>Pseudomonadales</taxon>
        <taxon>Pseudomonadaceae</taxon>
        <taxon>Pseudomonas</taxon>
    </lineage>
</organism>
<sequence length="135" mass="15045">MTSYLIGLIFGALLILIIINLFAMAVIAHKHVETIEKQLPNCSSVQTIREAWSGGGLIGKIMRGGIIATILMAPNLSTRRGLIDIKEVKNLSEFYEKALLIPTIVTFFFLPYGTQGFSSFLGILKTCPNRKYYFE</sequence>
<name>A0A2K4WK87_9PSED</name>
<evidence type="ECO:0000313" key="1">
    <source>
        <dbReference type="EMBL" id="SOS36313.1"/>
    </source>
</evidence>
<evidence type="ECO:0000313" key="2">
    <source>
        <dbReference type="Proteomes" id="UP000238093"/>
    </source>
</evidence>
<dbReference type="Proteomes" id="UP000238093">
    <property type="component" value="Chromosome I"/>
</dbReference>
<gene>
    <name evidence="1" type="ORF">CFBP6411_04956</name>
</gene>
<reference evidence="1 2" key="1">
    <citation type="submission" date="2017-11" db="EMBL/GenBank/DDBJ databases">
        <authorList>
            <person name="Han C.G."/>
        </authorList>
    </citation>
    <scope>NUCLEOTIDE SEQUENCE [LARGE SCALE GENOMIC DNA]</scope>
    <source>
        <strain evidence="1">CFBP6411</strain>
    </source>
</reference>
<dbReference type="EMBL" id="LT963408">
    <property type="protein sequence ID" value="SOS36313.1"/>
    <property type="molecule type" value="Genomic_DNA"/>
</dbReference>
<dbReference type="AlphaFoldDB" id="A0A2K4WK87"/>